<dbReference type="InterPro" id="IPR051048">
    <property type="entry name" value="Peptidase_S8/S53_subtilisin"/>
</dbReference>
<dbReference type="NCBIfam" id="TIGR04183">
    <property type="entry name" value="Por_Secre_tail"/>
    <property type="match status" value="1"/>
</dbReference>
<evidence type="ECO:0000313" key="10">
    <source>
        <dbReference type="Proteomes" id="UP000615593"/>
    </source>
</evidence>
<comment type="similarity">
    <text evidence="5">Belongs to the peptidase S8 family.</text>
</comment>
<dbReference type="InterPro" id="IPR015500">
    <property type="entry name" value="Peptidase_S8_subtilisin-rel"/>
</dbReference>
<evidence type="ECO:0000256" key="1">
    <source>
        <dbReference type="ARBA" id="ARBA00022670"/>
    </source>
</evidence>
<comment type="caution">
    <text evidence="9">The sequence shown here is derived from an EMBL/GenBank/DDBJ whole genome shotgun (WGS) entry which is preliminary data.</text>
</comment>
<evidence type="ECO:0000256" key="4">
    <source>
        <dbReference type="ARBA" id="ARBA00022825"/>
    </source>
</evidence>
<name>A0ABQ3C044_9FLAO</name>
<reference evidence="10" key="1">
    <citation type="journal article" date="2019" name="Int. J. Syst. Evol. Microbiol.">
        <title>The Global Catalogue of Microorganisms (GCM) 10K type strain sequencing project: providing services to taxonomists for standard genome sequencing and annotation.</title>
        <authorList>
            <consortium name="The Broad Institute Genomics Platform"/>
            <consortium name="The Broad Institute Genome Sequencing Center for Infectious Disease"/>
            <person name="Wu L."/>
            <person name="Ma J."/>
        </authorList>
    </citation>
    <scope>NUCLEOTIDE SEQUENCE [LARGE SCALE GENOMIC DNA]</scope>
    <source>
        <strain evidence="10">KCTC 12708</strain>
    </source>
</reference>
<evidence type="ECO:0000256" key="6">
    <source>
        <dbReference type="SAM" id="SignalP"/>
    </source>
</evidence>
<dbReference type="CDD" id="cd04842">
    <property type="entry name" value="Peptidases_S8_Kp43_protease"/>
    <property type="match status" value="1"/>
</dbReference>
<evidence type="ECO:0008006" key="11">
    <source>
        <dbReference type="Google" id="ProtNLM"/>
    </source>
</evidence>
<feature type="domain" description="Peptidase S8/S53" evidence="7">
    <location>
        <begin position="113"/>
        <end position="401"/>
    </location>
</feature>
<dbReference type="InterPro" id="IPR022398">
    <property type="entry name" value="Peptidase_S8_His-AS"/>
</dbReference>
<dbReference type="SUPFAM" id="SSF52743">
    <property type="entry name" value="Subtilisin-like"/>
    <property type="match status" value="1"/>
</dbReference>
<dbReference type="PROSITE" id="PS00138">
    <property type="entry name" value="SUBTILASE_SER"/>
    <property type="match status" value="1"/>
</dbReference>
<feature type="chain" id="PRO_5047203581" description="Por secretion system C-terminal sorting domain-containing protein" evidence="6">
    <location>
        <begin position="20"/>
        <end position="638"/>
    </location>
</feature>
<dbReference type="PROSITE" id="PS51892">
    <property type="entry name" value="SUBTILASE"/>
    <property type="match status" value="1"/>
</dbReference>
<dbReference type="GeneID" id="94370239"/>
<organism evidence="9 10">
    <name type="scientific">Mesonia mobilis</name>
    <dbReference type="NCBI Taxonomy" id="369791"/>
    <lineage>
        <taxon>Bacteria</taxon>
        <taxon>Pseudomonadati</taxon>
        <taxon>Bacteroidota</taxon>
        <taxon>Flavobacteriia</taxon>
        <taxon>Flavobacteriales</taxon>
        <taxon>Flavobacteriaceae</taxon>
        <taxon>Mesonia</taxon>
    </lineage>
</organism>
<keyword evidence="4 5" id="KW-0720">Serine protease</keyword>
<dbReference type="InterPro" id="IPR008979">
    <property type="entry name" value="Galactose-bd-like_sf"/>
</dbReference>
<feature type="active site" description="Charge relay system" evidence="5">
    <location>
        <position position="347"/>
    </location>
</feature>
<feature type="domain" description="Secretion system C-terminal sorting" evidence="8">
    <location>
        <begin position="568"/>
        <end position="636"/>
    </location>
</feature>
<dbReference type="Pfam" id="PF00082">
    <property type="entry name" value="Peptidase_S8"/>
    <property type="match status" value="1"/>
</dbReference>
<accession>A0ABQ3C044</accession>
<feature type="active site" description="Charge relay system" evidence="5">
    <location>
        <position position="121"/>
    </location>
</feature>
<dbReference type="PROSITE" id="PS00137">
    <property type="entry name" value="SUBTILASE_HIS"/>
    <property type="match status" value="1"/>
</dbReference>
<dbReference type="InterPro" id="IPR026444">
    <property type="entry name" value="Secre_tail"/>
</dbReference>
<dbReference type="Pfam" id="PF18962">
    <property type="entry name" value="Por_Secre_tail"/>
    <property type="match status" value="1"/>
</dbReference>
<dbReference type="PANTHER" id="PTHR43399:SF5">
    <property type="entry name" value="PEPTIDASE S8 FAMILY WITH PROTEASE-ASSOCIATED DOMAIN"/>
    <property type="match status" value="1"/>
</dbReference>
<dbReference type="InterPro" id="IPR034058">
    <property type="entry name" value="TagA/B/C/D_pept_dom"/>
</dbReference>
<keyword evidence="3 5" id="KW-0378">Hydrolase</keyword>
<dbReference type="RefSeq" id="WP_027885315.1">
    <property type="nucleotide sequence ID" value="NZ_BMWY01000008.1"/>
</dbReference>
<proteinExistence type="inferred from homology"/>
<keyword evidence="1 5" id="KW-0645">Protease</keyword>
<dbReference type="Gene3D" id="3.40.50.200">
    <property type="entry name" value="Peptidase S8/S53 domain"/>
    <property type="match status" value="1"/>
</dbReference>
<evidence type="ECO:0000313" key="9">
    <source>
        <dbReference type="EMBL" id="GGZ63111.1"/>
    </source>
</evidence>
<dbReference type="InterPro" id="IPR036852">
    <property type="entry name" value="Peptidase_S8/S53_dom_sf"/>
</dbReference>
<evidence type="ECO:0000256" key="5">
    <source>
        <dbReference type="PROSITE-ProRule" id="PRU01240"/>
    </source>
</evidence>
<sequence>MKKILLILTILFYAGLTSAQEVSDTYDLNEVKKLEEKFQEQHIVQKEKIENYLSQHPNVQKTIFSKNNKKFQVVDIINNKPVYRSTDNANSARATKTNTLHSGGSLGLNLEGQNMNIGVWDGGYVLGSHVEFTNAGNSESRVSYPDAFSSNPPTEFHGTHVAGTIGAQGVNPNAKGMAPQSNILSYTWDNDEAEVTAAAANSLLISNHSYGVPIYNDNNELNVPVWYMGCYNTDAKDWDDISNSMPYYLAVFSAGNDGQQSYEGGFASGYDKLNGNKNSKNNLVVANANASVNPITGEITTFSINNSSSQGPSDDGRIKPDIAGEGTGVFSTSNSANDEYGTSTGTSMASPNVAGSLLLLQQYYEQLNDSYMRAATLKGLVCHTATDDNFRVGPDPRFGWGLLNSEDAALLIADDVAGIEGKIIESTLNNNATFTIQVTTNDPQSLQASLSWNDPSGQDMSGSLNSTTPVLVNDLDLRIIDSDNNEYFPWRLDINNVNSAANKGDNIVDNIEKVDLNNSSATAQTYTIQVTHKDNLVGDAQDFSLIISGTNSIELSTKNLNKNKLFNVWPNPANNFINITSEKSDISDYDINLYDLQGRMIMKNIDTETVNISTLSKGLYILDFRNGNQSFQKKIIKE</sequence>
<keyword evidence="2 6" id="KW-0732">Signal</keyword>
<keyword evidence="10" id="KW-1185">Reference proteome</keyword>
<dbReference type="EMBL" id="BMWY01000008">
    <property type="protein sequence ID" value="GGZ63111.1"/>
    <property type="molecule type" value="Genomic_DNA"/>
</dbReference>
<dbReference type="Proteomes" id="UP000615593">
    <property type="component" value="Unassembled WGS sequence"/>
</dbReference>
<feature type="active site" description="Charge relay system" evidence="5">
    <location>
        <position position="157"/>
    </location>
</feature>
<feature type="signal peptide" evidence="6">
    <location>
        <begin position="1"/>
        <end position="19"/>
    </location>
</feature>
<evidence type="ECO:0000259" key="8">
    <source>
        <dbReference type="Pfam" id="PF18962"/>
    </source>
</evidence>
<evidence type="ECO:0000256" key="2">
    <source>
        <dbReference type="ARBA" id="ARBA00022729"/>
    </source>
</evidence>
<dbReference type="Gene3D" id="2.60.120.380">
    <property type="match status" value="1"/>
</dbReference>
<gene>
    <name evidence="9" type="ORF">GCM10008088_25730</name>
</gene>
<evidence type="ECO:0000256" key="3">
    <source>
        <dbReference type="ARBA" id="ARBA00022801"/>
    </source>
</evidence>
<protein>
    <recommendedName>
        <fullName evidence="11">Por secretion system C-terminal sorting domain-containing protein</fullName>
    </recommendedName>
</protein>
<dbReference type="InterPro" id="IPR023828">
    <property type="entry name" value="Peptidase_S8_Ser-AS"/>
</dbReference>
<dbReference type="SUPFAM" id="SSF49785">
    <property type="entry name" value="Galactose-binding domain-like"/>
    <property type="match status" value="1"/>
</dbReference>
<dbReference type="PANTHER" id="PTHR43399">
    <property type="entry name" value="SUBTILISIN-RELATED"/>
    <property type="match status" value="1"/>
</dbReference>
<dbReference type="PRINTS" id="PR00723">
    <property type="entry name" value="SUBTILISIN"/>
</dbReference>
<evidence type="ECO:0000259" key="7">
    <source>
        <dbReference type="Pfam" id="PF00082"/>
    </source>
</evidence>
<dbReference type="InterPro" id="IPR000209">
    <property type="entry name" value="Peptidase_S8/S53_dom"/>
</dbReference>